<dbReference type="RefSeq" id="WP_041068947.1">
    <property type="nucleotide sequence ID" value="NZ_AP012273.1"/>
</dbReference>
<keyword evidence="2" id="KW-1185">Reference proteome</keyword>
<accession>A0A7U6GKN7</accession>
<dbReference type="OrthoDB" id="9792877at2"/>
<dbReference type="Proteomes" id="UP000031631">
    <property type="component" value="Chromosome"/>
</dbReference>
<organism evidence="1 2">
    <name type="scientific">Thiolapillus brandeum</name>
    <dbReference type="NCBI Taxonomy" id="1076588"/>
    <lineage>
        <taxon>Bacteria</taxon>
        <taxon>Pseudomonadati</taxon>
        <taxon>Pseudomonadota</taxon>
        <taxon>Gammaproteobacteria</taxon>
        <taxon>Chromatiales</taxon>
        <taxon>Sedimenticolaceae</taxon>
        <taxon>Thiolapillus</taxon>
    </lineage>
</organism>
<name>A0A7U6GKN7_9GAMM</name>
<sequence length="124" mass="14489">MSLEKSLLAIVELGGYPNFMPLYQQLGFAVELVTSQRKARMALKKKQPDVVVAEYNYQTDFRDRSSNLETLAAVLQQYPEVKLLVFYPPQHQAFFEKFREHHRVWKAIPFPVTEEMVVEALEKL</sequence>
<evidence type="ECO:0008006" key="3">
    <source>
        <dbReference type="Google" id="ProtNLM"/>
    </source>
</evidence>
<proteinExistence type="predicted"/>
<reference evidence="1 2" key="1">
    <citation type="journal article" date="2014" name="PLoS ONE">
        <title>Physiological and genomic features of a novel sulfur-oxidizing gammaproteobacterium belonging to a previously uncultivated symbiotic lineage isolated from a hydrothermal vent.</title>
        <authorList>
            <person name="Nunoura T."/>
            <person name="Takaki Y."/>
            <person name="Kazama H."/>
            <person name="Kakuta J."/>
            <person name="Shimamura S."/>
            <person name="Makita H."/>
            <person name="Hirai M."/>
            <person name="Miyazaki M."/>
            <person name="Takai K."/>
        </authorList>
    </citation>
    <scope>NUCLEOTIDE SEQUENCE [LARGE SCALE GENOMIC DNA]</scope>
    <source>
        <strain evidence="1 2">Hiromi1</strain>
    </source>
</reference>
<protein>
    <recommendedName>
        <fullName evidence="3">Response regulator</fullName>
    </recommendedName>
</protein>
<gene>
    <name evidence="1" type="ORF">TBH_C2470</name>
</gene>
<evidence type="ECO:0000313" key="1">
    <source>
        <dbReference type="EMBL" id="BAO45379.1"/>
    </source>
</evidence>
<evidence type="ECO:0000313" key="2">
    <source>
        <dbReference type="Proteomes" id="UP000031631"/>
    </source>
</evidence>
<dbReference type="EMBL" id="AP012273">
    <property type="protein sequence ID" value="BAO45379.1"/>
    <property type="molecule type" value="Genomic_DNA"/>
</dbReference>
<dbReference type="KEGG" id="tbn:TBH_C2470"/>
<dbReference type="AlphaFoldDB" id="A0A7U6GKN7"/>